<dbReference type="PANTHER" id="PTHR23037">
    <property type="entry name" value="CYTOKINE RECEPTOR"/>
    <property type="match status" value="1"/>
</dbReference>
<evidence type="ECO:0008006" key="13">
    <source>
        <dbReference type="Google" id="ProtNLM"/>
    </source>
</evidence>
<dbReference type="InterPro" id="IPR003532">
    <property type="entry name" value="Short_hematopoietin_rcpt_2_CS"/>
</dbReference>
<proteinExistence type="predicted"/>
<reference evidence="11" key="3">
    <citation type="submission" date="2025-09" db="UniProtKB">
        <authorList>
            <consortium name="Ensembl"/>
        </authorList>
    </citation>
    <scope>IDENTIFICATION</scope>
</reference>
<evidence type="ECO:0000256" key="6">
    <source>
        <dbReference type="ARBA" id="ARBA00023170"/>
    </source>
</evidence>
<dbReference type="PROSITE" id="PS01356">
    <property type="entry name" value="HEMATOPO_REC_S_F2"/>
    <property type="match status" value="1"/>
</dbReference>
<dbReference type="Pfam" id="PF18611">
    <property type="entry name" value="IL3Ra_N"/>
    <property type="match status" value="1"/>
</dbReference>
<feature type="domain" description="Type I cytokine receptor cytokine-binding" evidence="9">
    <location>
        <begin position="16"/>
        <end position="109"/>
    </location>
</feature>
<dbReference type="FunFam" id="2.60.40.10:FF:001087">
    <property type="entry name" value="Colony stimulating factor 2 receptor alpha subunit"/>
    <property type="match status" value="1"/>
</dbReference>
<dbReference type="Gene3D" id="2.60.40.10">
    <property type="entry name" value="Immunoglobulins"/>
    <property type="match status" value="2"/>
</dbReference>
<evidence type="ECO:0000256" key="8">
    <source>
        <dbReference type="SAM" id="Phobius"/>
    </source>
</evidence>
<evidence type="ECO:0000256" key="5">
    <source>
        <dbReference type="ARBA" id="ARBA00023136"/>
    </source>
</evidence>
<dbReference type="InterPro" id="IPR015321">
    <property type="entry name" value="TypeI_recpt_CBD"/>
</dbReference>
<comment type="subcellular location">
    <subcellularLocation>
        <location evidence="1">Membrane</location>
        <topology evidence="1">Single-pass type I membrane protein</topology>
    </subcellularLocation>
</comment>
<keyword evidence="3" id="KW-0732">Signal</keyword>
<dbReference type="GeneTree" id="ENSGT00520000055993"/>
<keyword evidence="2 8" id="KW-0812">Transmembrane</keyword>
<keyword evidence="7" id="KW-0325">Glycoprotein</keyword>
<evidence type="ECO:0000256" key="1">
    <source>
        <dbReference type="ARBA" id="ARBA00004479"/>
    </source>
</evidence>
<dbReference type="GO" id="GO:0004896">
    <property type="term" value="F:cytokine receptor activity"/>
    <property type="evidence" value="ECO:0007669"/>
    <property type="project" value="InterPro"/>
</dbReference>
<evidence type="ECO:0000313" key="12">
    <source>
        <dbReference type="Proteomes" id="UP000016665"/>
    </source>
</evidence>
<organism evidence="11 12">
    <name type="scientific">Ficedula albicollis</name>
    <name type="common">Collared flycatcher</name>
    <name type="synonym">Muscicapa albicollis</name>
    <dbReference type="NCBI Taxonomy" id="59894"/>
    <lineage>
        <taxon>Eukaryota</taxon>
        <taxon>Metazoa</taxon>
        <taxon>Chordata</taxon>
        <taxon>Craniata</taxon>
        <taxon>Vertebrata</taxon>
        <taxon>Euteleostomi</taxon>
        <taxon>Archelosauria</taxon>
        <taxon>Archosauria</taxon>
        <taxon>Dinosauria</taxon>
        <taxon>Saurischia</taxon>
        <taxon>Theropoda</taxon>
        <taxon>Coelurosauria</taxon>
        <taxon>Aves</taxon>
        <taxon>Neognathae</taxon>
        <taxon>Neoaves</taxon>
        <taxon>Telluraves</taxon>
        <taxon>Australaves</taxon>
        <taxon>Passeriformes</taxon>
        <taxon>Muscicapidae</taxon>
        <taxon>Ficedula</taxon>
    </lineage>
</organism>
<keyword evidence="5 8" id="KW-0472">Membrane</keyword>
<dbReference type="Pfam" id="PF09240">
    <property type="entry name" value="IL6Ra-bind"/>
    <property type="match status" value="1"/>
</dbReference>
<reference evidence="11 12" key="1">
    <citation type="journal article" date="2012" name="Nature">
        <title>The genomic landscape of species divergence in Ficedula flycatchers.</title>
        <authorList>
            <person name="Ellegren H."/>
            <person name="Smeds L."/>
            <person name="Burri R."/>
            <person name="Olason P.I."/>
            <person name="Backstrom N."/>
            <person name="Kawakami T."/>
            <person name="Kunstner A."/>
            <person name="Makinen H."/>
            <person name="Nadachowska-Brzyska K."/>
            <person name="Qvarnstrom A."/>
            <person name="Uebbing S."/>
            <person name="Wolf J.B."/>
        </authorList>
    </citation>
    <scope>NUCLEOTIDE SEQUENCE [LARGE SCALE GENOMIC DNA]</scope>
</reference>
<dbReference type="SUPFAM" id="SSF49265">
    <property type="entry name" value="Fibronectin type III"/>
    <property type="match status" value="2"/>
</dbReference>
<dbReference type="InterPro" id="IPR040907">
    <property type="entry name" value="IL3Ra_N"/>
</dbReference>
<dbReference type="GO" id="GO:0009897">
    <property type="term" value="C:external side of plasma membrane"/>
    <property type="evidence" value="ECO:0007669"/>
    <property type="project" value="TreeGrafter"/>
</dbReference>
<name>A0A803WEV1_FICAL</name>
<evidence type="ECO:0000259" key="10">
    <source>
        <dbReference type="Pfam" id="PF18611"/>
    </source>
</evidence>
<dbReference type="Ensembl" id="ENSFALT00000044292.1">
    <property type="protein sequence ID" value="ENSFALP00000033507.1"/>
    <property type="gene ID" value="ENSFALG00000018114.2"/>
</dbReference>
<dbReference type="InterPro" id="IPR036116">
    <property type="entry name" value="FN3_sf"/>
</dbReference>
<reference evidence="11" key="2">
    <citation type="submission" date="2025-08" db="UniProtKB">
        <authorList>
            <consortium name="Ensembl"/>
        </authorList>
    </citation>
    <scope>IDENTIFICATION</scope>
</reference>
<evidence type="ECO:0000259" key="9">
    <source>
        <dbReference type="Pfam" id="PF09240"/>
    </source>
</evidence>
<protein>
    <recommendedName>
        <fullName evidence="13">Fibronectin type-III domain-containing protein</fullName>
    </recommendedName>
</protein>
<dbReference type="AlphaFoldDB" id="A0A803WEV1"/>
<keyword evidence="12" id="KW-1185">Reference proteome</keyword>
<keyword evidence="6" id="KW-0675">Receptor</keyword>
<dbReference type="PANTHER" id="PTHR23037:SF46">
    <property type="entry name" value="INTERLEUKIN 5 RECEPTOR SUBUNIT ALPHA"/>
    <property type="match status" value="1"/>
</dbReference>
<sequence length="485" mass="55404">MDIPVSAGMKGSAIENFSCVIYNIFLMNCTWQAGRDAPADTQYFLYWQESREDNQKECELYIKDENFRNMGCIFQNVSIGSGKAYFLVNGSSKDSLIQSYDEHIDLYKIEKLMPPSNITVNCDEIKNDCMIQWQRPQISHSNKDKCFKYEINIKYKDNLKGKPIYTSIQEGGNRNVYLRSNTRKKYILRMRAAGSACFVSPAWGEWSAPVEFGNEEIISSSVWILLGVATPLLAIIAIFFCKRTGCWKAAFPQIPGPKPAFFTQADTNLEVPLSLSREGNMFDTLGLICMMWWYMMLFHPLHADFQCTESDAQESPITNVSVDWRKMELSWESSRNFSEYKCTIVDSDMERIGIEVDTPLCSFREELQKPLHKGVFFNIEVPNTNISKQCHFLPGGNVYCQAEVLSICNLSKLNVVLENNDTVITAVFSIENFFFFRSVKSISKNHAKSHLQQPIIYYQAQRMGVVSISISHASPPLLSKDLTFN</sequence>
<feature type="transmembrane region" description="Helical" evidence="8">
    <location>
        <begin position="223"/>
        <end position="241"/>
    </location>
</feature>
<evidence type="ECO:0000256" key="7">
    <source>
        <dbReference type="ARBA" id="ARBA00023180"/>
    </source>
</evidence>
<evidence type="ECO:0000256" key="2">
    <source>
        <dbReference type="ARBA" id="ARBA00022692"/>
    </source>
</evidence>
<evidence type="ECO:0000256" key="4">
    <source>
        <dbReference type="ARBA" id="ARBA00022989"/>
    </source>
</evidence>
<evidence type="ECO:0000256" key="3">
    <source>
        <dbReference type="ARBA" id="ARBA00022729"/>
    </source>
</evidence>
<evidence type="ECO:0000313" key="11">
    <source>
        <dbReference type="Ensembl" id="ENSFALP00000033507.1"/>
    </source>
</evidence>
<accession>A0A803WEV1</accession>
<gene>
    <name evidence="11" type="primary">LOC101818275</name>
</gene>
<dbReference type="Proteomes" id="UP000016665">
    <property type="component" value="Chromosome 1"/>
</dbReference>
<dbReference type="InterPro" id="IPR013783">
    <property type="entry name" value="Ig-like_fold"/>
</dbReference>
<feature type="domain" description="IL-3 receptor alpha chain N-terminal" evidence="10">
    <location>
        <begin position="317"/>
        <end position="387"/>
    </location>
</feature>
<keyword evidence="4 8" id="KW-1133">Transmembrane helix</keyword>